<keyword evidence="6 18" id="KW-0808">Transferase</keyword>
<dbReference type="CDD" id="cd01335">
    <property type="entry name" value="Radical_SAM"/>
    <property type="match status" value="1"/>
</dbReference>
<proteinExistence type="inferred from homology"/>
<feature type="domain" description="MTTase N-terminal" evidence="16">
    <location>
        <begin position="3"/>
        <end position="115"/>
    </location>
</feature>
<evidence type="ECO:0000256" key="2">
    <source>
        <dbReference type="ARBA" id="ARBA00002399"/>
    </source>
</evidence>
<evidence type="ECO:0000313" key="18">
    <source>
        <dbReference type="EMBL" id="SHE30634.1"/>
    </source>
</evidence>
<dbReference type="Pfam" id="PF00919">
    <property type="entry name" value="UPF0004"/>
    <property type="match status" value="1"/>
</dbReference>
<evidence type="ECO:0000256" key="13">
    <source>
        <dbReference type="ARBA" id="ARBA00051661"/>
    </source>
</evidence>
<evidence type="ECO:0000259" key="17">
    <source>
        <dbReference type="PROSITE" id="PS51918"/>
    </source>
</evidence>
<name>A0A1M4SEF5_9THEO</name>
<dbReference type="InterPro" id="IPR006467">
    <property type="entry name" value="MiaB-like_bact"/>
</dbReference>
<evidence type="ECO:0000256" key="14">
    <source>
        <dbReference type="ARBA" id="ARBA00061574"/>
    </source>
</evidence>
<dbReference type="GO" id="GO:0035598">
    <property type="term" value="F:tRNA (N(6)-L-threonylcarbamoyladenosine(37)-C(2))-methylthiotransferase activity"/>
    <property type="evidence" value="ECO:0007669"/>
    <property type="project" value="UniProtKB-EC"/>
</dbReference>
<dbReference type="SMART" id="SM00729">
    <property type="entry name" value="Elp3"/>
    <property type="match status" value="1"/>
</dbReference>
<dbReference type="SFLD" id="SFLDG01061">
    <property type="entry name" value="methylthiotransferase"/>
    <property type="match status" value="1"/>
</dbReference>
<dbReference type="OrthoDB" id="9805215at2"/>
<comment type="cofactor">
    <cofactor evidence="1">
        <name>[4Fe-4S] cluster</name>
        <dbReference type="ChEBI" id="CHEBI:49883"/>
    </cofactor>
</comment>
<dbReference type="FunFam" id="3.80.30.20:FF:000001">
    <property type="entry name" value="tRNA-2-methylthio-N(6)-dimethylallyladenosine synthase 2"/>
    <property type="match status" value="1"/>
</dbReference>
<evidence type="ECO:0000256" key="5">
    <source>
        <dbReference type="ARBA" id="ARBA00022490"/>
    </source>
</evidence>
<evidence type="ECO:0000256" key="1">
    <source>
        <dbReference type="ARBA" id="ARBA00001966"/>
    </source>
</evidence>
<evidence type="ECO:0000256" key="6">
    <source>
        <dbReference type="ARBA" id="ARBA00022679"/>
    </source>
</evidence>
<dbReference type="SFLD" id="SFLDS00029">
    <property type="entry name" value="Radical_SAM"/>
    <property type="match status" value="1"/>
</dbReference>
<evidence type="ECO:0000256" key="7">
    <source>
        <dbReference type="ARBA" id="ARBA00022691"/>
    </source>
</evidence>
<dbReference type="GO" id="GO:0046872">
    <property type="term" value="F:metal ion binding"/>
    <property type="evidence" value="ECO:0007669"/>
    <property type="project" value="UniProtKB-KW"/>
</dbReference>
<keyword evidence="11" id="KW-0411">Iron-sulfur</keyword>
<dbReference type="STRING" id="1121256.SAMN02746089_00029"/>
<dbReference type="SFLD" id="SFLDF00295">
    <property type="entry name" value="threonylcarbamoyladenosine_tRN"/>
    <property type="match status" value="1"/>
</dbReference>
<reference evidence="18 19" key="1">
    <citation type="submission" date="2016-11" db="EMBL/GenBank/DDBJ databases">
        <authorList>
            <person name="Jaros S."/>
            <person name="Januszkiewicz K."/>
            <person name="Wedrychowicz H."/>
        </authorList>
    </citation>
    <scope>NUCLEOTIDE SEQUENCE [LARGE SCALE GENOMIC DNA]</scope>
    <source>
        <strain evidence="18 19">DSM 17918</strain>
    </source>
</reference>
<evidence type="ECO:0000313" key="19">
    <source>
        <dbReference type="Proteomes" id="UP000184088"/>
    </source>
</evidence>
<keyword evidence="19" id="KW-1185">Reference proteome</keyword>
<organism evidence="18 19">
    <name type="scientific">Caldanaerobius fijiensis DSM 17918</name>
    <dbReference type="NCBI Taxonomy" id="1121256"/>
    <lineage>
        <taxon>Bacteria</taxon>
        <taxon>Bacillati</taxon>
        <taxon>Bacillota</taxon>
        <taxon>Clostridia</taxon>
        <taxon>Thermoanaerobacterales</taxon>
        <taxon>Thermoanaerobacteraceae</taxon>
        <taxon>Caldanaerobius</taxon>
    </lineage>
</organism>
<dbReference type="InterPro" id="IPR058240">
    <property type="entry name" value="rSAM_sf"/>
</dbReference>
<dbReference type="InterPro" id="IPR023404">
    <property type="entry name" value="rSAM_horseshoe"/>
</dbReference>
<keyword evidence="7" id="KW-0949">S-adenosyl-L-methionine</keyword>
<evidence type="ECO:0000256" key="4">
    <source>
        <dbReference type="ARBA" id="ARBA00022485"/>
    </source>
</evidence>
<comment type="catalytic activity">
    <reaction evidence="13">
        <text>N(6)-L-threonylcarbamoyladenosine(37) in tRNA + (sulfur carrier)-SH + AH2 + 2 S-adenosyl-L-methionine = 2-methylsulfanyl-N(6)-L-threonylcarbamoyladenosine(37) in tRNA + (sulfur carrier)-H + 5'-deoxyadenosine + L-methionine + A + S-adenosyl-L-homocysteine + 2 H(+)</text>
        <dbReference type="Rhea" id="RHEA:37075"/>
        <dbReference type="Rhea" id="RHEA-COMP:10163"/>
        <dbReference type="Rhea" id="RHEA-COMP:11092"/>
        <dbReference type="Rhea" id="RHEA-COMP:14737"/>
        <dbReference type="Rhea" id="RHEA-COMP:14739"/>
        <dbReference type="ChEBI" id="CHEBI:13193"/>
        <dbReference type="ChEBI" id="CHEBI:15378"/>
        <dbReference type="ChEBI" id="CHEBI:17319"/>
        <dbReference type="ChEBI" id="CHEBI:17499"/>
        <dbReference type="ChEBI" id="CHEBI:29917"/>
        <dbReference type="ChEBI" id="CHEBI:57844"/>
        <dbReference type="ChEBI" id="CHEBI:57856"/>
        <dbReference type="ChEBI" id="CHEBI:59789"/>
        <dbReference type="ChEBI" id="CHEBI:64428"/>
        <dbReference type="ChEBI" id="CHEBI:74418"/>
        <dbReference type="ChEBI" id="CHEBI:74420"/>
        <dbReference type="EC" id="2.8.4.5"/>
    </reaction>
</comment>
<dbReference type="NCBIfam" id="TIGR00089">
    <property type="entry name" value="MiaB/RimO family radical SAM methylthiotransferase"/>
    <property type="match status" value="1"/>
</dbReference>
<evidence type="ECO:0000256" key="8">
    <source>
        <dbReference type="ARBA" id="ARBA00022694"/>
    </source>
</evidence>
<sequence>MQKKAAFYTLGCKVNQYETEAMEELFENAGYTVVDFDDVADVYIINTCTVTARSDSKSRNLIHKALKLNPNAVIGVVGCYAQVAPEEIMDIPGVDLVVGTNHKQEIVHLVEEAMKGKKINAVENIWQQKDFEQLTVKGHKGRTRAYVKIQEGCNQFCTYCIIPYARGPVRSRPVEHAMEEIRRLAAAGFKEIVLTGIHIASYGKDLKGESLIDLIEAVNEVEGLKRIRMSSVEPSLLTDEFVSRVSRMPKFCRHFHISLQSGCDETLRRMHRKYTTSEYRSIVERVRRYIPDVAITTDIMVGFPGETEEEFEKSYEFVKEIGFSHIHVFKYSRRKGTPAAEYPDQVKNSVKEQRSKKMIQLGNILKQNYMSRFLGTTQEVLFEQPVNDRPGYIEGLTDTYIRVLVKGDESLNNRLIPVEFTAIEDDHIIGKIN</sequence>
<accession>A0A1M4SEF5</accession>
<dbReference type="InterPro" id="IPR006638">
    <property type="entry name" value="Elp3/MiaA/NifB-like_rSAM"/>
</dbReference>
<dbReference type="InterPro" id="IPR007197">
    <property type="entry name" value="rSAM"/>
</dbReference>
<dbReference type="EC" id="2.8.4.5" evidence="3"/>
<dbReference type="FunFam" id="3.40.50.12160:FF:000004">
    <property type="entry name" value="Threonylcarbamoyladenosine tRNA methylthiotransferase MtaB"/>
    <property type="match status" value="1"/>
</dbReference>
<keyword evidence="5" id="KW-0963">Cytoplasm</keyword>
<dbReference type="Pfam" id="PF04055">
    <property type="entry name" value="Radical_SAM"/>
    <property type="match status" value="1"/>
</dbReference>
<dbReference type="RefSeq" id="WP_073341068.1">
    <property type="nucleotide sequence ID" value="NZ_FQVH01000001.1"/>
</dbReference>
<evidence type="ECO:0000259" key="16">
    <source>
        <dbReference type="PROSITE" id="PS51449"/>
    </source>
</evidence>
<dbReference type="Proteomes" id="UP000184088">
    <property type="component" value="Unassembled WGS sequence"/>
</dbReference>
<dbReference type="SFLD" id="SFLDG01082">
    <property type="entry name" value="B12-binding_domain_containing"/>
    <property type="match status" value="1"/>
</dbReference>
<dbReference type="InterPro" id="IPR034557">
    <property type="entry name" value="ThrcA_tRNA_MEthiotransferase"/>
</dbReference>
<dbReference type="Gene3D" id="3.80.30.20">
    <property type="entry name" value="tm_1862 like domain"/>
    <property type="match status" value="1"/>
</dbReference>
<dbReference type="PANTHER" id="PTHR11918">
    <property type="entry name" value="RADICAL SAM PROTEINS"/>
    <property type="match status" value="1"/>
</dbReference>
<keyword evidence="10" id="KW-0408">Iron</keyword>
<evidence type="ECO:0000256" key="12">
    <source>
        <dbReference type="ARBA" id="ARBA00031213"/>
    </source>
</evidence>
<dbReference type="SUPFAM" id="SSF102114">
    <property type="entry name" value="Radical SAM enzymes"/>
    <property type="match status" value="1"/>
</dbReference>
<dbReference type="GO" id="GO:0051539">
    <property type="term" value="F:4 iron, 4 sulfur cluster binding"/>
    <property type="evidence" value="ECO:0007669"/>
    <property type="project" value="UniProtKB-KW"/>
</dbReference>
<keyword evidence="8" id="KW-0819">tRNA processing</keyword>
<dbReference type="PANTHER" id="PTHR11918:SF45">
    <property type="entry name" value="THREONYLCARBAMOYLADENOSINE TRNA METHYLTHIOTRANSFERASE"/>
    <property type="match status" value="1"/>
</dbReference>
<dbReference type="EMBL" id="FQVH01000001">
    <property type="protein sequence ID" value="SHE30634.1"/>
    <property type="molecule type" value="Genomic_DNA"/>
</dbReference>
<dbReference type="PROSITE" id="PS51449">
    <property type="entry name" value="MTTASE_N"/>
    <property type="match status" value="1"/>
</dbReference>
<dbReference type="InterPro" id="IPR038135">
    <property type="entry name" value="Methylthiotransferase_N_sf"/>
</dbReference>
<gene>
    <name evidence="18" type="ORF">SAMN02746089_00029</name>
</gene>
<dbReference type="NCBIfam" id="TIGR01579">
    <property type="entry name" value="MiaB-like-C"/>
    <property type="match status" value="1"/>
</dbReference>
<keyword evidence="9" id="KW-0479">Metal-binding</keyword>
<evidence type="ECO:0000256" key="3">
    <source>
        <dbReference type="ARBA" id="ARBA00013273"/>
    </source>
</evidence>
<evidence type="ECO:0000256" key="9">
    <source>
        <dbReference type="ARBA" id="ARBA00022723"/>
    </source>
</evidence>
<keyword evidence="4" id="KW-0004">4Fe-4S</keyword>
<comment type="function">
    <text evidence="2">Catalyzes the methylthiolation of N6-threonylcarbamoyladenosine (t(6)A), leading to the formation of 2-methylthio-N6-threonylcarbamoyladenosine (ms(2)t(6)A) at position 37 in tRNAs that read codons beginning with adenine.</text>
</comment>
<dbReference type="AlphaFoldDB" id="A0A1M4SEF5"/>
<evidence type="ECO:0000256" key="11">
    <source>
        <dbReference type="ARBA" id="ARBA00023014"/>
    </source>
</evidence>
<dbReference type="PROSITE" id="PS01278">
    <property type="entry name" value="MTTASE_RADICAL"/>
    <property type="match status" value="1"/>
</dbReference>
<protein>
    <recommendedName>
        <fullName evidence="15">Threonylcarbamoyladenosine tRNA methylthiotransferase MtaB</fullName>
        <ecNumber evidence="3">2.8.4.5</ecNumber>
    </recommendedName>
    <alternativeName>
        <fullName evidence="12">tRNA-t(6)A37 methylthiotransferase</fullName>
    </alternativeName>
</protein>
<dbReference type="InterPro" id="IPR020612">
    <property type="entry name" value="Methylthiotransferase_CS"/>
</dbReference>
<feature type="domain" description="Radical SAM core" evidence="17">
    <location>
        <begin position="139"/>
        <end position="368"/>
    </location>
</feature>
<evidence type="ECO:0000256" key="10">
    <source>
        <dbReference type="ARBA" id="ARBA00023004"/>
    </source>
</evidence>
<dbReference type="InterPro" id="IPR005839">
    <property type="entry name" value="Methylthiotransferase"/>
</dbReference>
<dbReference type="Gene3D" id="3.40.50.12160">
    <property type="entry name" value="Methylthiotransferase, N-terminal domain"/>
    <property type="match status" value="1"/>
</dbReference>
<evidence type="ECO:0000256" key="15">
    <source>
        <dbReference type="ARBA" id="ARBA00069898"/>
    </source>
</evidence>
<dbReference type="InterPro" id="IPR013848">
    <property type="entry name" value="Methylthiotransferase_N"/>
</dbReference>
<dbReference type="PROSITE" id="PS51918">
    <property type="entry name" value="RADICAL_SAM"/>
    <property type="match status" value="1"/>
</dbReference>
<comment type="similarity">
    <text evidence="14">Belongs to the methylthiotransferase family. MtaB subfamily.</text>
</comment>